<dbReference type="AlphaFoldDB" id="A0A816P7H6"/>
<organism evidence="11 13">
    <name type="scientific">Rotaria magnacalcarata</name>
    <dbReference type="NCBI Taxonomy" id="392030"/>
    <lineage>
        <taxon>Eukaryota</taxon>
        <taxon>Metazoa</taxon>
        <taxon>Spiralia</taxon>
        <taxon>Gnathifera</taxon>
        <taxon>Rotifera</taxon>
        <taxon>Eurotatoria</taxon>
        <taxon>Bdelloidea</taxon>
        <taxon>Philodinida</taxon>
        <taxon>Philodinidae</taxon>
        <taxon>Rotaria</taxon>
    </lineage>
</organism>
<dbReference type="Proteomes" id="UP000663866">
    <property type="component" value="Unassembled WGS sequence"/>
</dbReference>
<keyword evidence="5" id="KW-0862">Zinc</keyword>
<dbReference type="EMBL" id="CAJOBG010001360">
    <property type="protein sequence ID" value="CAF3921288.1"/>
    <property type="molecule type" value="Genomic_DNA"/>
</dbReference>
<accession>A0A816P7H6</accession>
<name>A0A816P7H6_9BILA</name>
<evidence type="ECO:0000313" key="11">
    <source>
        <dbReference type="EMBL" id="CAF2044477.1"/>
    </source>
</evidence>
<dbReference type="GO" id="GO:0005634">
    <property type="term" value="C:nucleus"/>
    <property type="evidence" value="ECO:0007669"/>
    <property type="project" value="UniProtKB-SubCell"/>
</dbReference>
<evidence type="ECO:0000256" key="4">
    <source>
        <dbReference type="ARBA" id="ARBA00022771"/>
    </source>
</evidence>
<evidence type="ECO:0000259" key="10">
    <source>
        <dbReference type="PROSITE" id="PS50016"/>
    </source>
</evidence>
<dbReference type="PANTHER" id="PTHR23194">
    <property type="entry name" value="PYGOPUS"/>
    <property type="match status" value="1"/>
</dbReference>
<dbReference type="PANTHER" id="PTHR23194:SF16">
    <property type="entry name" value="PROTEIN PYGOPUS"/>
    <property type="match status" value="1"/>
</dbReference>
<evidence type="ECO:0000256" key="1">
    <source>
        <dbReference type="ARBA" id="ARBA00004123"/>
    </source>
</evidence>
<dbReference type="Proteomes" id="UP000663856">
    <property type="component" value="Unassembled WGS sequence"/>
</dbReference>
<dbReference type="EMBL" id="CAJNRF010002912">
    <property type="protein sequence ID" value="CAF2044477.1"/>
    <property type="molecule type" value="Genomic_DNA"/>
</dbReference>
<feature type="domain" description="PHD-type" evidence="10">
    <location>
        <begin position="178"/>
        <end position="236"/>
    </location>
</feature>
<dbReference type="SUPFAM" id="SSF57903">
    <property type="entry name" value="FYVE/PHD zinc finger"/>
    <property type="match status" value="1"/>
</dbReference>
<evidence type="ECO:0000256" key="8">
    <source>
        <dbReference type="PROSITE-ProRule" id="PRU00146"/>
    </source>
</evidence>
<dbReference type="InterPro" id="IPR052475">
    <property type="entry name" value="Wnt_Signal_Transd_Protein"/>
</dbReference>
<keyword evidence="2" id="KW-0879">Wnt signaling pathway</keyword>
<evidence type="ECO:0000256" key="7">
    <source>
        <dbReference type="ARBA" id="ARBA00037400"/>
    </source>
</evidence>
<evidence type="ECO:0000313" key="14">
    <source>
        <dbReference type="Proteomes" id="UP000663866"/>
    </source>
</evidence>
<evidence type="ECO:0000256" key="6">
    <source>
        <dbReference type="ARBA" id="ARBA00023242"/>
    </source>
</evidence>
<dbReference type="GO" id="GO:0016055">
    <property type="term" value="P:Wnt signaling pathway"/>
    <property type="evidence" value="ECO:0007669"/>
    <property type="project" value="UniProtKB-KW"/>
</dbReference>
<keyword evidence="14" id="KW-1185">Reference proteome</keyword>
<dbReference type="InterPro" id="IPR011011">
    <property type="entry name" value="Znf_FYVE_PHD"/>
</dbReference>
<dbReference type="PROSITE" id="PS50016">
    <property type="entry name" value="ZF_PHD_2"/>
    <property type="match status" value="1"/>
</dbReference>
<gene>
    <name evidence="12" type="ORF">OVN521_LOCUS10597</name>
    <name evidence="11" type="ORF">WKI299_LOCUS8949</name>
</gene>
<dbReference type="PROSITE" id="PS01359">
    <property type="entry name" value="ZF_PHD_1"/>
    <property type="match status" value="1"/>
</dbReference>
<protein>
    <recommendedName>
        <fullName evidence="10">PHD-type domain-containing protein</fullName>
    </recommendedName>
</protein>
<dbReference type="Gene3D" id="3.30.40.10">
    <property type="entry name" value="Zinc/RING finger domain, C3HC4 (zinc finger)"/>
    <property type="match status" value="1"/>
</dbReference>
<dbReference type="FunFam" id="3.30.40.10:FF:000107">
    <property type="entry name" value="pygopus homolog 1"/>
    <property type="match status" value="1"/>
</dbReference>
<proteinExistence type="predicted"/>
<keyword evidence="4 8" id="KW-0863">Zinc-finger</keyword>
<dbReference type="GO" id="GO:0008270">
    <property type="term" value="F:zinc ion binding"/>
    <property type="evidence" value="ECO:0007669"/>
    <property type="project" value="UniProtKB-KW"/>
</dbReference>
<evidence type="ECO:0000256" key="9">
    <source>
        <dbReference type="SAM" id="MobiDB-lite"/>
    </source>
</evidence>
<reference evidence="11" key="1">
    <citation type="submission" date="2021-02" db="EMBL/GenBank/DDBJ databases">
        <authorList>
            <person name="Nowell W R."/>
        </authorList>
    </citation>
    <scope>NUCLEOTIDE SEQUENCE</scope>
</reference>
<evidence type="ECO:0000313" key="12">
    <source>
        <dbReference type="EMBL" id="CAF3921288.1"/>
    </source>
</evidence>
<evidence type="ECO:0000256" key="3">
    <source>
        <dbReference type="ARBA" id="ARBA00022723"/>
    </source>
</evidence>
<feature type="compositionally biased region" description="Polar residues" evidence="9">
    <location>
        <begin position="17"/>
        <end position="34"/>
    </location>
</feature>
<dbReference type="InterPro" id="IPR019786">
    <property type="entry name" value="Zinc_finger_PHD-type_CS"/>
</dbReference>
<dbReference type="InterPro" id="IPR013083">
    <property type="entry name" value="Znf_RING/FYVE/PHD"/>
</dbReference>
<feature type="compositionally biased region" description="Pro residues" evidence="9">
    <location>
        <begin position="73"/>
        <end position="91"/>
    </location>
</feature>
<dbReference type="InterPro" id="IPR001965">
    <property type="entry name" value="Znf_PHD"/>
</dbReference>
<dbReference type="SMART" id="SM00249">
    <property type="entry name" value="PHD"/>
    <property type="match status" value="1"/>
</dbReference>
<feature type="region of interest" description="Disordered" evidence="9">
    <location>
        <begin position="1"/>
        <end position="109"/>
    </location>
</feature>
<comment type="function">
    <text evidence="7">Involved in signal transduction through the Wnt pathway.</text>
</comment>
<comment type="subcellular location">
    <subcellularLocation>
        <location evidence="1">Nucleus</location>
    </subcellularLocation>
</comment>
<keyword evidence="6" id="KW-0539">Nucleus</keyword>
<dbReference type="Pfam" id="PF00628">
    <property type="entry name" value="PHD"/>
    <property type="match status" value="1"/>
</dbReference>
<keyword evidence="3" id="KW-0479">Metal-binding</keyword>
<comment type="caution">
    <text evidence="11">The sequence shown here is derived from an EMBL/GenBank/DDBJ whole genome shotgun (WGS) entry which is preliminary data.</text>
</comment>
<evidence type="ECO:0000256" key="5">
    <source>
        <dbReference type="ARBA" id="ARBA00022833"/>
    </source>
</evidence>
<sequence length="246" mass="26950">MPKPGLTTPPSARAGSPLNTSTGGNGNQLPSLNNTPPPGEDMQPTLQQQQQQQQQQRMHHQQSLPPMHFGGPRGPPPPHMMHPGGLPPPPQQGQFVDDFYGQGPPPMMHPHPHMMHGPTPPHHHPHMGNLLGPGPPPPHARGMMLMHGLPPPSQMMPRTYPPHTHHINNPQNPNSSSIAICGSCHKEAQDTEGTVLCESGCNFFYHRTCVGLSEHALKMLNQENYAEWVCDKCFAEKHVPPVKLKS</sequence>
<feature type="compositionally biased region" description="Low complexity" evidence="9">
    <location>
        <begin position="47"/>
        <end position="70"/>
    </location>
</feature>
<dbReference type="InterPro" id="IPR019787">
    <property type="entry name" value="Znf_PHD-finger"/>
</dbReference>
<evidence type="ECO:0000313" key="13">
    <source>
        <dbReference type="Proteomes" id="UP000663856"/>
    </source>
</evidence>
<evidence type="ECO:0000256" key="2">
    <source>
        <dbReference type="ARBA" id="ARBA00022687"/>
    </source>
</evidence>